<dbReference type="EMBL" id="VLKH01000004">
    <property type="protein sequence ID" value="TWH80727.1"/>
    <property type="molecule type" value="Genomic_DNA"/>
</dbReference>
<reference evidence="2 3" key="1">
    <citation type="submission" date="2019-07" db="EMBL/GenBank/DDBJ databases">
        <title>Genomic Encyclopedia of Type Strains, Phase I: the one thousand microbial genomes (KMG-I) project.</title>
        <authorList>
            <person name="Kyrpides N."/>
        </authorList>
    </citation>
    <scope>NUCLEOTIDE SEQUENCE [LARGE SCALE GENOMIC DNA]</scope>
    <source>
        <strain evidence="2 3">DSM 13558</strain>
    </source>
</reference>
<protein>
    <submittedName>
        <fullName evidence="2">Uncharacterized protein DUF2680</fullName>
    </submittedName>
</protein>
<comment type="caution">
    <text evidence="2">The sequence shown here is derived from an EMBL/GenBank/DDBJ whole genome shotgun (WGS) entry which is preliminary data.</text>
</comment>
<dbReference type="AlphaFoldDB" id="A0A562JC18"/>
<evidence type="ECO:0000313" key="2">
    <source>
        <dbReference type="EMBL" id="TWH80727.1"/>
    </source>
</evidence>
<proteinExistence type="predicted"/>
<sequence>MKKHKKSAVVVLVVLALLATSFTAFAYTVSSPAEILAGLTGKSVEEVTDERYETGLTYGQMAYDQGLWEEYNEKMLEDKKAYLDEKVKDGTITQEQADAIYGNMLLRQEDCTANGFGGGCGGGMMGLGYGSGRGCGGGGRGFGGARNWQ</sequence>
<evidence type="ECO:0000313" key="3">
    <source>
        <dbReference type="Proteomes" id="UP000315343"/>
    </source>
</evidence>
<dbReference type="RefSeq" id="WP_145082821.1">
    <property type="nucleotide sequence ID" value="NZ_DAMBUX010000011.1"/>
</dbReference>
<keyword evidence="3" id="KW-1185">Reference proteome</keyword>
<evidence type="ECO:0000256" key="1">
    <source>
        <dbReference type="SAM" id="SignalP"/>
    </source>
</evidence>
<feature type="signal peptide" evidence="1">
    <location>
        <begin position="1"/>
        <end position="26"/>
    </location>
</feature>
<dbReference type="Pfam" id="PF10925">
    <property type="entry name" value="DUF2680"/>
    <property type="match status" value="1"/>
</dbReference>
<accession>A0A562JC18</accession>
<gene>
    <name evidence="2" type="ORF">LY60_01989</name>
</gene>
<organism evidence="2 3">
    <name type="scientific">Sedimentibacter saalensis</name>
    <dbReference type="NCBI Taxonomy" id="130788"/>
    <lineage>
        <taxon>Bacteria</taxon>
        <taxon>Bacillati</taxon>
        <taxon>Bacillota</taxon>
        <taxon>Tissierellia</taxon>
        <taxon>Sedimentibacter</taxon>
    </lineage>
</organism>
<feature type="chain" id="PRO_5021788446" evidence="1">
    <location>
        <begin position="27"/>
        <end position="149"/>
    </location>
</feature>
<dbReference type="InterPro" id="IPR024485">
    <property type="entry name" value="DUF2680"/>
</dbReference>
<name>A0A562JC18_9FIRM</name>
<dbReference type="OrthoDB" id="1809211at2"/>
<dbReference type="Proteomes" id="UP000315343">
    <property type="component" value="Unassembled WGS sequence"/>
</dbReference>
<keyword evidence="1" id="KW-0732">Signal</keyword>